<dbReference type="EMBL" id="KB202284">
    <property type="protein sequence ID" value="ESO91107.1"/>
    <property type="molecule type" value="Genomic_DNA"/>
</dbReference>
<dbReference type="HOGENOM" id="CLU_2111618_0_0_1"/>
<proteinExistence type="predicted"/>
<dbReference type="Proteomes" id="UP000030746">
    <property type="component" value="Unassembled WGS sequence"/>
</dbReference>
<feature type="compositionally biased region" description="Acidic residues" evidence="1">
    <location>
        <begin position="85"/>
        <end position="115"/>
    </location>
</feature>
<gene>
    <name evidence="3" type="ORF">LOTGIDRAFT_163638</name>
</gene>
<dbReference type="CTD" id="20239472"/>
<keyword evidence="4" id="KW-1185">Reference proteome</keyword>
<evidence type="ECO:0000313" key="4">
    <source>
        <dbReference type="Proteomes" id="UP000030746"/>
    </source>
</evidence>
<feature type="chain" id="PRO_5004718293" evidence="2">
    <location>
        <begin position="19"/>
        <end position="115"/>
    </location>
</feature>
<evidence type="ECO:0000256" key="2">
    <source>
        <dbReference type="SAM" id="SignalP"/>
    </source>
</evidence>
<dbReference type="AlphaFoldDB" id="V4A324"/>
<protein>
    <submittedName>
        <fullName evidence="3">Uncharacterized protein</fullName>
    </submittedName>
</protein>
<accession>V4A324</accession>
<sequence>MRLVLILLSAAFLALSSAATTQRPVDEKDILSSIKQPLPEVINDKDFEKEVDEALKEEFGSDVEVPVDINDEDIEKIVDEAFKDIEEDETDEEEQQEEVDENEVDDESETDDDEE</sequence>
<feature type="region of interest" description="Disordered" evidence="1">
    <location>
        <begin position="76"/>
        <end position="115"/>
    </location>
</feature>
<evidence type="ECO:0000313" key="3">
    <source>
        <dbReference type="EMBL" id="ESO91107.1"/>
    </source>
</evidence>
<name>V4A324_LOTGI</name>
<feature type="signal peptide" evidence="2">
    <location>
        <begin position="1"/>
        <end position="18"/>
    </location>
</feature>
<organism evidence="3 4">
    <name type="scientific">Lottia gigantea</name>
    <name type="common">Giant owl limpet</name>
    <dbReference type="NCBI Taxonomy" id="225164"/>
    <lineage>
        <taxon>Eukaryota</taxon>
        <taxon>Metazoa</taxon>
        <taxon>Spiralia</taxon>
        <taxon>Lophotrochozoa</taxon>
        <taxon>Mollusca</taxon>
        <taxon>Gastropoda</taxon>
        <taxon>Patellogastropoda</taxon>
        <taxon>Lottioidea</taxon>
        <taxon>Lottiidae</taxon>
        <taxon>Lottia</taxon>
    </lineage>
</organism>
<dbReference type="KEGG" id="lgi:LOTGIDRAFT_163638"/>
<dbReference type="RefSeq" id="XP_009058372.1">
    <property type="nucleotide sequence ID" value="XM_009060124.1"/>
</dbReference>
<dbReference type="GeneID" id="20239472"/>
<reference evidence="3 4" key="1">
    <citation type="journal article" date="2013" name="Nature">
        <title>Insights into bilaterian evolution from three spiralian genomes.</title>
        <authorList>
            <person name="Simakov O."/>
            <person name="Marletaz F."/>
            <person name="Cho S.J."/>
            <person name="Edsinger-Gonzales E."/>
            <person name="Havlak P."/>
            <person name="Hellsten U."/>
            <person name="Kuo D.H."/>
            <person name="Larsson T."/>
            <person name="Lv J."/>
            <person name="Arendt D."/>
            <person name="Savage R."/>
            <person name="Osoegawa K."/>
            <person name="de Jong P."/>
            <person name="Grimwood J."/>
            <person name="Chapman J.A."/>
            <person name="Shapiro H."/>
            <person name="Aerts A."/>
            <person name="Otillar R.P."/>
            <person name="Terry A.Y."/>
            <person name="Boore J.L."/>
            <person name="Grigoriev I.V."/>
            <person name="Lindberg D.R."/>
            <person name="Seaver E.C."/>
            <person name="Weisblat D.A."/>
            <person name="Putnam N.H."/>
            <person name="Rokhsar D.S."/>
        </authorList>
    </citation>
    <scope>NUCLEOTIDE SEQUENCE [LARGE SCALE GENOMIC DNA]</scope>
</reference>
<evidence type="ECO:0000256" key="1">
    <source>
        <dbReference type="SAM" id="MobiDB-lite"/>
    </source>
</evidence>
<keyword evidence="2" id="KW-0732">Signal</keyword>